<organism evidence="4 5">
    <name type="scientific">Muntiacus muntjak</name>
    <name type="common">Barking deer</name>
    <name type="synonym">Indian muntjac</name>
    <dbReference type="NCBI Taxonomy" id="9888"/>
    <lineage>
        <taxon>Eukaryota</taxon>
        <taxon>Metazoa</taxon>
        <taxon>Chordata</taxon>
        <taxon>Craniata</taxon>
        <taxon>Vertebrata</taxon>
        <taxon>Euteleostomi</taxon>
        <taxon>Mammalia</taxon>
        <taxon>Eutheria</taxon>
        <taxon>Laurasiatheria</taxon>
        <taxon>Artiodactyla</taxon>
        <taxon>Ruminantia</taxon>
        <taxon>Pecora</taxon>
        <taxon>Cervidae</taxon>
        <taxon>Muntiacinae</taxon>
        <taxon>Muntiacus</taxon>
    </lineage>
</organism>
<proteinExistence type="predicted"/>
<dbReference type="EMBL" id="VCEA01003905">
    <property type="protein sequence ID" value="KAB0338532.1"/>
    <property type="molecule type" value="Genomic_DNA"/>
</dbReference>
<dbReference type="Gene3D" id="6.10.140.140">
    <property type="match status" value="1"/>
</dbReference>
<evidence type="ECO:0000313" key="4">
    <source>
        <dbReference type="EMBL" id="KAB0338532.1"/>
    </source>
</evidence>
<dbReference type="PROSITE" id="PS50805">
    <property type="entry name" value="KRAB"/>
    <property type="match status" value="1"/>
</dbReference>
<dbReference type="CDD" id="cd07765">
    <property type="entry name" value="KRAB_A-box"/>
    <property type="match status" value="1"/>
</dbReference>
<gene>
    <name evidence="4" type="ORF">FD754_024510</name>
</gene>
<evidence type="ECO:0000259" key="3">
    <source>
        <dbReference type="PROSITE" id="PS50806"/>
    </source>
</evidence>
<dbReference type="SMART" id="SM00349">
    <property type="entry name" value="KRAB"/>
    <property type="match status" value="1"/>
</dbReference>
<feature type="domain" description="KRAB" evidence="2">
    <location>
        <begin position="26"/>
        <end position="96"/>
    </location>
</feature>
<dbReference type="InterPro" id="IPR036051">
    <property type="entry name" value="KRAB_dom_sf"/>
</dbReference>
<dbReference type="PANTHER" id="PTHR14112">
    <property type="entry name" value="SYNOVIAL SARCOMA, X MEMBER"/>
    <property type="match status" value="1"/>
</dbReference>
<dbReference type="SUPFAM" id="SSF109640">
    <property type="entry name" value="KRAB domain (Kruppel-associated box)"/>
    <property type="match status" value="1"/>
</dbReference>
<evidence type="ECO:0000256" key="1">
    <source>
        <dbReference type="SAM" id="MobiDB-lite"/>
    </source>
</evidence>
<feature type="domain" description="KRAB-related" evidence="3">
    <location>
        <begin position="23"/>
        <end position="86"/>
    </location>
</feature>
<dbReference type="GO" id="GO:0006355">
    <property type="term" value="P:regulation of DNA-templated transcription"/>
    <property type="evidence" value="ECO:0007669"/>
    <property type="project" value="InterPro"/>
</dbReference>
<keyword evidence="5" id="KW-1185">Reference proteome</keyword>
<dbReference type="InterPro" id="IPR001909">
    <property type="entry name" value="KRAB"/>
</dbReference>
<accession>A0A5N3UP98</accession>
<evidence type="ECO:0000259" key="2">
    <source>
        <dbReference type="PROSITE" id="PS50805"/>
    </source>
</evidence>
<name>A0A5N3UP98_MUNMU</name>
<protein>
    <submittedName>
        <fullName evidence="4">Uncharacterized protein</fullName>
    </submittedName>
</protein>
<evidence type="ECO:0000313" key="5">
    <source>
        <dbReference type="Proteomes" id="UP000326458"/>
    </source>
</evidence>
<comment type="caution">
    <text evidence="4">The sequence shown here is derived from an EMBL/GenBank/DDBJ whole genome shotgun (WGS) entry which is preliminary data.</text>
</comment>
<feature type="region of interest" description="Disordered" evidence="1">
    <location>
        <begin position="82"/>
        <end position="110"/>
    </location>
</feature>
<dbReference type="PANTHER" id="PTHR14112:SF1">
    <property type="entry name" value="KRAB-RELATED DOMAIN-CONTAINING PROTEIN"/>
    <property type="match status" value="1"/>
</dbReference>
<dbReference type="Proteomes" id="UP000326458">
    <property type="component" value="Unassembled WGS sequence"/>
</dbReference>
<sequence>MRPNRSPEESTEGDAGRTEQKPTAKDAFKDISVYFSKEEWEEMGDWEKSRYRNMKRNYEVLIAIGFRATRPDFMHHRRQVIKPQVDDTEDSDEEWAPRQQGEGPGGFRGGHENKHLIVCKGIEIASVASPALQAILYH</sequence>
<dbReference type="PROSITE" id="PS50806">
    <property type="entry name" value="KRAB_RELATED"/>
    <property type="match status" value="1"/>
</dbReference>
<reference evidence="4 5" key="1">
    <citation type="submission" date="2019-06" db="EMBL/GenBank/DDBJ databases">
        <title>Discovery of a novel chromosome fission-fusion reversal in muntjac.</title>
        <authorList>
            <person name="Mudd A.B."/>
            <person name="Bredeson J.V."/>
            <person name="Baum R."/>
            <person name="Hockemeyer D."/>
            <person name="Rokhsar D.S."/>
        </authorList>
    </citation>
    <scope>NUCLEOTIDE SEQUENCE [LARGE SCALE GENOMIC DNA]</scope>
    <source>
        <strain evidence="4">UTSW_UCB_Mm</strain>
        <tissue evidence="4">Fibroblast cell line</tissue>
    </source>
</reference>
<dbReference type="Pfam" id="PF01352">
    <property type="entry name" value="KRAB"/>
    <property type="match status" value="1"/>
</dbReference>
<dbReference type="AlphaFoldDB" id="A0A5N3UP98"/>
<feature type="region of interest" description="Disordered" evidence="1">
    <location>
        <begin position="1"/>
        <end position="26"/>
    </location>
</feature>
<dbReference type="InterPro" id="IPR003655">
    <property type="entry name" value="aKRAB"/>
</dbReference>